<evidence type="ECO:0000313" key="11">
    <source>
        <dbReference type="Proteomes" id="UP000797356"/>
    </source>
</evidence>
<dbReference type="PROSITE" id="PS50011">
    <property type="entry name" value="PROTEIN_KINASE_DOM"/>
    <property type="match status" value="1"/>
</dbReference>
<keyword evidence="5 10" id="KW-0418">Kinase</keyword>
<evidence type="ECO:0000256" key="1">
    <source>
        <dbReference type="ARBA" id="ARBA00012513"/>
    </source>
</evidence>
<dbReference type="PANTHER" id="PTHR45631">
    <property type="entry name" value="OS07G0107800 PROTEIN-RELATED"/>
    <property type="match status" value="1"/>
</dbReference>
<dbReference type="SMART" id="SM00220">
    <property type="entry name" value="S_TKc"/>
    <property type="match status" value="1"/>
</dbReference>
<dbReference type="Pfam" id="PF07714">
    <property type="entry name" value="PK_Tyr_Ser-Thr"/>
    <property type="match status" value="1"/>
</dbReference>
<comment type="caution">
    <text evidence="10">The sequence shown here is derived from an EMBL/GenBank/DDBJ whole genome shotgun (WGS) entry which is preliminary data.</text>
</comment>
<dbReference type="InterPro" id="IPR000719">
    <property type="entry name" value="Prot_kinase_dom"/>
</dbReference>
<dbReference type="EC" id="2.7.11.1" evidence="1"/>
<dbReference type="GO" id="GO:0005524">
    <property type="term" value="F:ATP binding"/>
    <property type="evidence" value="ECO:0007669"/>
    <property type="project" value="UniProtKB-KW"/>
</dbReference>
<evidence type="ECO:0000313" key="10">
    <source>
        <dbReference type="EMBL" id="KAG1327826.1"/>
    </source>
</evidence>
<evidence type="ECO:0000256" key="2">
    <source>
        <dbReference type="ARBA" id="ARBA00022527"/>
    </source>
</evidence>
<keyword evidence="4" id="KW-0547">Nucleotide-binding</keyword>
<evidence type="ECO:0000256" key="4">
    <source>
        <dbReference type="ARBA" id="ARBA00022741"/>
    </source>
</evidence>
<accession>A0A8K0HWL4</accession>
<reference evidence="10" key="2">
    <citation type="submission" date="2019-07" db="EMBL/GenBank/DDBJ databases">
        <authorList>
            <person name="Yang Y."/>
            <person name="Bocs S."/>
            <person name="Baudouin L."/>
        </authorList>
    </citation>
    <scope>NUCLEOTIDE SEQUENCE</scope>
    <source>
        <tissue evidence="10">Spear leaf of Hainan Tall coconut</tissue>
    </source>
</reference>
<evidence type="ECO:0000259" key="9">
    <source>
        <dbReference type="PROSITE" id="PS50011"/>
    </source>
</evidence>
<proteinExistence type="predicted"/>
<evidence type="ECO:0000256" key="7">
    <source>
        <dbReference type="ARBA" id="ARBA00047899"/>
    </source>
</evidence>
<dbReference type="Proteomes" id="UP000797356">
    <property type="component" value="Chromosome 1"/>
</dbReference>
<dbReference type="FunFam" id="1.10.510.10:FF:001023">
    <property type="entry name" value="Os07g0541700 protein"/>
    <property type="match status" value="1"/>
</dbReference>
<dbReference type="Gene3D" id="1.10.510.10">
    <property type="entry name" value="Transferase(Phosphotransferase) domain 1"/>
    <property type="match status" value="1"/>
</dbReference>
<organism evidence="10 11">
    <name type="scientific">Cocos nucifera</name>
    <name type="common">Coconut palm</name>
    <dbReference type="NCBI Taxonomy" id="13894"/>
    <lineage>
        <taxon>Eukaryota</taxon>
        <taxon>Viridiplantae</taxon>
        <taxon>Streptophyta</taxon>
        <taxon>Embryophyta</taxon>
        <taxon>Tracheophyta</taxon>
        <taxon>Spermatophyta</taxon>
        <taxon>Magnoliopsida</taxon>
        <taxon>Liliopsida</taxon>
        <taxon>Arecaceae</taxon>
        <taxon>Arecoideae</taxon>
        <taxon>Cocoseae</taxon>
        <taxon>Attaleinae</taxon>
        <taxon>Cocos</taxon>
    </lineage>
</organism>
<comment type="catalytic activity">
    <reaction evidence="8">
        <text>L-seryl-[protein] + ATP = O-phospho-L-seryl-[protein] + ADP + H(+)</text>
        <dbReference type="Rhea" id="RHEA:17989"/>
        <dbReference type="Rhea" id="RHEA-COMP:9863"/>
        <dbReference type="Rhea" id="RHEA-COMP:11604"/>
        <dbReference type="ChEBI" id="CHEBI:15378"/>
        <dbReference type="ChEBI" id="CHEBI:29999"/>
        <dbReference type="ChEBI" id="CHEBI:30616"/>
        <dbReference type="ChEBI" id="CHEBI:83421"/>
        <dbReference type="ChEBI" id="CHEBI:456216"/>
        <dbReference type="EC" id="2.7.11.1"/>
    </reaction>
</comment>
<dbReference type="OrthoDB" id="2013020at2759"/>
<evidence type="ECO:0000256" key="5">
    <source>
        <dbReference type="ARBA" id="ARBA00022777"/>
    </source>
</evidence>
<dbReference type="InterPro" id="IPR001245">
    <property type="entry name" value="Ser-Thr/Tyr_kinase_cat_dom"/>
</dbReference>
<dbReference type="PROSITE" id="PS00108">
    <property type="entry name" value="PROTEIN_KINASE_ST"/>
    <property type="match status" value="1"/>
</dbReference>
<evidence type="ECO:0000256" key="6">
    <source>
        <dbReference type="ARBA" id="ARBA00022840"/>
    </source>
</evidence>
<gene>
    <name evidence="10" type="ORF">COCNU_01G017600</name>
</gene>
<dbReference type="InterPro" id="IPR008271">
    <property type="entry name" value="Ser/Thr_kinase_AS"/>
</dbReference>
<dbReference type="InterPro" id="IPR011009">
    <property type="entry name" value="Kinase-like_dom_sf"/>
</dbReference>
<dbReference type="PANTHER" id="PTHR45631:SF202">
    <property type="entry name" value="SENESCENCE-INDUCED RECEPTOR-LIKE SERINE_THREONINE-PROTEIN KINASE"/>
    <property type="match status" value="1"/>
</dbReference>
<dbReference type="EMBL" id="CM017872">
    <property type="protein sequence ID" value="KAG1327826.1"/>
    <property type="molecule type" value="Genomic_DNA"/>
</dbReference>
<protein>
    <recommendedName>
        <fullName evidence="1">non-specific serine/threonine protein kinase</fullName>
        <ecNumber evidence="1">2.7.11.1</ecNumber>
    </recommendedName>
</protein>
<dbReference type="SUPFAM" id="SSF56112">
    <property type="entry name" value="Protein kinase-like (PK-like)"/>
    <property type="match status" value="1"/>
</dbReference>
<name>A0A8K0HWL4_COCNU</name>
<keyword evidence="11" id="KW-1185">Reference proteome</keyword>
<dbReference type="GO" id="GO:0004674">
    <property type="term" value="F:protein serine/threonine kinase activity"/>
    <property type="evidence" value="ECO:0007669"/>
    <property type="project" value="UniProtKB-KW"/>
</dbReference>
<dbReference type="AlphaFoldDB" id="A0A8K0HWL4"/>
<evidence type="ECO:0000256" key="3">
    <source>
        <dbReference type="ARBA" id="ARBA00022679"/>
    </source>
</evidence>
<feature type="domain" description="Protein kinase" evidence="9">
    <location>
        <begin position="1"/>
        <end position="166"/>
    </location>
</feature>
<sequence>MFNESQTKESDSNAQRIKEFQAEALLLSRVHHRNLVSLIGYCKDDNCLALVYEFVAQGSLKDHLTYKDDTGRILNWRERLRIAVDAALGLEYLHKGCTPPIIHRDVKIGNILLSQNLVAKIADFGLSKAFLTDDHTHVSTEVVMGTPGYIDPEYDSITSHAQFSQK</sequence>
<reference evidence="10" key="1">
    <citation type="journal article" date="2017" name="Gigascience">
        <title>The genome draft of coconut (Cocos nucifera).</title>
        <authorList>
            <person name="Xiao Y."/>
            <person name="Xu P."/>
            <person name="Fan H."/>
            <person name="Baudouin L."/>
            <person name="Xia W."/>
            <person name="Bocs S."/>
            <person name="Xu J."/>
            <person name="Li Q."/>
            <person name="Guo A."/>
            <person name="Zhou L."/>
            <person name="Li J."/>
            <person name="Wu Y."/>
            <person name="Ma Z."/>
            <person name="Armero A."/>
            <person name="Issali A.E."/>
            <person name="Liu N."/>
            <person name="Peng M."/>
            <person name="Yang Y."/>
        </authorList>
    </citation>
    <scope>NUCLEOTIDE SEQUENCE</scope>
    <source>
        <tissue evidence="10">Spear leaf of Hainan Tall coconut</tissue>
    </source>
</reference>
<keyword evidence="6" id="KW-0067">ATP-binding</keyword>
<keyword evidence="10" id="KW-0675">Receptor</keyword>
<evidence type="ECO:0000256" key="8">
    <source>
        <dbReference type="ARBA" id="ARBA00048679"/>
    </source>
</evidence>
<keyword evidence="3" id="KW-0808">Transferase</keyword>
<comment type="catalytic activity">
    <reaction evidence="7">
        <text>L-threonyl-[protein] + ATP = O-phospho-L-threonyl-[protein] + ADP + H(+)</text>
        <dbReference type="Rhea" id="RHEA:46608"/>
        <dbReference type="Rhea" id="RHEA-COMP:11060"/>
        <dbReference type="Rhea" id="RHEA-COMP:11605"/>
        <dbReference type="ChEBI" id="CHEBI:15378"/>
        <dbReference type="ChEBI" id="CHEBI:30013"/>
        <dbReference type="ChEBI" id="CHEBI:30616"/>
        <dbReference type="ChEBI" id="CHEBI:61977"/>
        <dbReference type="ChEBI" id="CHEBI:456216"/>
        <dbReference type="EC" id="2.7.11.1"/>
    </reaction>
</comment>
<keyword evidence="2" id="KW-0723">Serine/threonine-protein kinase</keyword>